<evidence type="ECO:0000313" key="4">
    <source>
        <dbReference type="EMBL" id="KAG2905627.1"/>
    </source>
</evidence>
<evidence type="ECO:0000313" key="5">
    <source>
        <dbReference type="Proteomes" id="UP000774804"/>
    </source>
</evidence>
<dbReference type="EMBL" id="RCMI01000978">
    <property type="protein sequence ID" value="KAG2892981.1"/>
    <property type="molecule type" value="Genomic_DNA"/>
</dbReference>
<name>A0A8T1B4H5_9STRA</name>
<comment type="caution">
    <text evidence="3">The sequence shown here is derived from an EMBL/GenBank/DDBJ whole genome shotgun (WGS) entry which is preliminary data.</text>
</comment>
<protein>
    <submittedName>
        <fullName evidence="3">Uncharacterized protein</fullName>
    </submittedName>
</protein>
<gene>
    <name evidence="2" type="ORF">PC113_g19130</name>
    <name evidence="3" type="ORF">PC115_g18637</name>
    <name evidence="4" type="ORF">PC117_g20715</name>
</gene>
<dbReference type="Proteomes" id="UP000736787">
    <property type="component" value="Unassembled WGS sequence"/>
</dbReference>
<dbReference type="Proteomes" id="UP000735874">
    <property type="component" value="Unassembled WGS sequence"/>
</dbReference>
<feature type="compositionally biased region" description="Polar residues" evidence="1">
    <location>
        <begin position="39"/>
        <end position="49"/>
    </location>
</feature>
<sequence length="79" mass="8159">MATATATPATVTTATRATLAMSLLHRVLVPNDGGEKISATVSTVATNTKPVEKDSKPESKAKSSKEEAQSDATEKSKGK</sequence>
<feature type="compositionally biased region" description="Basic and acidic residues" evidence="1">
    <location>
        <begin position="50"/>
        <end position="79"/>
    </location>
</feature>
<evidence type="ECO:0000313" key="2">
    <source>
        <dbReference type="EMBL" id="KAG2841004.1"/>
    </source>
</evidence>
<dbReference type="Proteomes" id="UP000774804">
    <property type="component" value="Unassembled WGS sequence"/>
</dbReference>
<feature type="region of interest" description="Disordered" evidence="1">
    <location>
        <begin position="31"/>
        <end position="79"/>
    </location>
</feature>
<accession>A0A8T1B4H5</accession>
<proteinExistence type="predicted"/>
<reference evidence="3" key="1">
    <citation type="submission" date="2018-10" db="EMBL/GenBank/DDBJ databases">
        <title>Effector identification in a new, highly contiguous assembly of the strawberry crown rot pathogen Phytophthora cactorum.</title>
        <authorList>
            <person name="Armitage A.D."/>
            <person name="Nellist C.F."/>
            <person name="Bates H."/>
            <person name="Vickerstaff R.J."/>
            <person name="Harrison R.J."/>
        </authorList>
    </citation>
    <scope>NUCLEOTIDE SEQUENCE</scope>
    <source>
        <strain evidence="2">15-7</strain>
        <strain evidence="3">4032</strain>
        <strain evidence="4">4040</strain>
    </source>
</reference>
<dbReference type="EMBL" id="RCMK01000984">
    <property type="protein sequence ID" value="KAG2905627.1"/>
    <property type="molecule type" value="Genomic_DNA"/>
</dbReference>
<evidence type="ECO:0000313" key="3">
    <source>
        <dbReference type="EMBL" id="KAG2892981.1"/>
    </source>
</evidence>
<evidence type="ECO:0000256" key="1">
    <source>
        <dbReference type="SAM" id="MobiDB-lite"/>
    </source>
</evidence>
<dbReference type="EMBL" id="RCMG01000954">
    <property type="protein sequence ID" value="KAG2841004.1"/>
    <property type="molecule type" value="Genomic_DNA"/>
</dbReference>
<organism evidence="3 5">
    <name type="scientific">Phytophthora cactorum</name>
    <dbReference type="NCBI Taxonomy" id="29920"/>
    <lineage>
        <taxon>Eukaryota</taxon>
        <taxon>Sar</taxon>
        <taxon>Stramenopiles</taxon>
        <taxon>Oomycota</taxon>
        <taxon>Peronosporomycetes</taxon>
        <taxon>Peronosporales</taxon>
        <taxon>Peronosporaceae</taxon>
        <taxon>Phytophthora</taxon>
    </lineage>
</organism>
<dbReference type="AlphaFoldDB" id="A0A8T1B4H5"/>